<evidence type="ECO:0000256" key="4">
    <source>
        <dbReference type="ARBA" id="ARBA00023136"/>
    </source>
</evidence>
<feature type="transmembrane region" description="Helical" evidence="5">
    <location>
        <begin position="265"/>
        <end position="284"/>
    </location>
</feature>
<evidence type="ECO:0000256" key="3">
    <source>
        <dbReference type="ARBA" id="ARBA00022989"/>
    </source>
</evidence>
<evidence type="ECO:0000313" key="8">
    <source>
        <dbReference type="Proteomes" id="UP000070444"/>
    </source>
</evidence>
<feature type="transmembrane region" description="Helical" evidence="5">
    <location>
        <begin position="54"/>
        <end position="76"/>
    </location>
</feature>
<evidence type="ECO:0000256" key="2">
    <source>
        <dbReference type="ARBA" id="ARBA00022692"/>
    </source>
</evidence>
<evidence type="ECO:0000259" key="6">
    <source>
        <dbReference type="PROSITE" id="PS50262"/>
    </source>
</evidence>
<organism evidence="7 8">
    <name type="scientific">Conidiobolus coronatus (strain ATCC 28846 / CBS 209.66 / NRRL 28638)</name>
    <name type="common">Delacroixia coronata</name>
    <dbReference type="NCBI Taxonomy" id="796925"/>
    <lineage>
        <taxon>Eukaryota</taxon>
        <taxon>Fungi</taxon>
        <taxon>Fungi incertae sedis</taxon>
        <taxon>Zoopagomycota</taxon>
        <taxon>Entomophthoromycotina</taxon>
        <taxon>Entomophthoromycetes</taxon>
        <taxon>Entomophthorales</taxon>
        <taxon>Ancylistaceae</taxon>
        <taxon>Conidiobolus</taxon>
    </lineage>
</organism>
<dbReference type="AlphaFoldDB" id="A0A137NRI7"/>
<feature type="transmembrane region" description="Helical" evidence="5">
    <location>
        <begin position="172"/>
        <end position="196"/>
    </location>
</feature>
<comment type="subcellular location">
    <subcellularLocation>
        <location evidence="1">Membrane</location>
    </subcellularLocation>
</comment>
<gene>
    <name evidence="7" type="ORF">CONCODRAFT_13043</name>
</gene>
<proteinExistence type="predicted"/>
<evidence type="ECO:0000313" key="7">
    <source>
        <dbReference type="EMBL" id="KXN65379.1"/>
    </source>
</evidence>
<dbReference type="GO" id="GO:0004930">
    <property type="term" value="F:G protein-coupled receptor activity"/>
    <property type="evidence" value="ECO:0007669"/>
    <property type="project" value="InterPro"/>
</dbReference>
<feature type="transmembrane region" description="Helical" evidence="5">
    <location>
        <begin position="127"/>
        <end position="152"/>
    </location>
</feature>
<dbReference type="InterPro" id="IPR000276">
    <property type="entry name" value="GPCR_Rhodpsn"/>
</dbReference>
<name>A0A137NRI7_CONC2</name>
<keyword evidence="8" id="KW-1185">Reference proteome</keyword>
<keyword evidence="2 5" id="KW-0812">Transmembrane</keyword>
<evidence type="ECO:0000256" key="5">
    <source>
        <dbReference type="SAM" id="Phobius"/>
    </source>
</evidence>
<dbReference type="Gene3D" id="1.20.1070.10">
    <property type="entry name" value="Rhodopsin 7-helix transmembrane proteins"/>
    <property type="match status" value="1"/>
</dbReference>
<dbReference type="EMBL" id="KQ964894">
    <property type="protein sequence ID" value="KXN65379.1"/>
    <property type="molecule type" value="Genomic_DNA"/>
</dbReference>
<dbReference type="Proteomes" id="UP000070444">
    <property type="component" value="Unassembled WGS sequence"/>
</dbReference>
<keyword evidence="4 5" id="KW-0472">Membrane</keyword>
<dbReference type="GO" id="GO:0016020">
    <property type="term" value="C:membrane"/>
    <property type="evidence" value="ECO:0007669"/>
    <property type="project" value="UniProtKB-SubCell"/>
</dbReference>
<feature type="domain" description="G-protein coupled receptors family 1 profile" evidence="6">
    <location>
        <begin position="33"/>
        <end position="281"/>
    </location>
</feature>
<feature type="transmembrane region" description="Helical" evidence="5">
    <location>
        <begin position="96"/>
        <end position="115"/>
    </location>
</feature>
<dbReference type="PROSITE" id="PS50262">
    <property type="entry name" value="G_PROTEIN_RECEP_F1_2"/>
    <property type="match status" value="1"/>
</dbReference>
<sequence>MPTSLPKPTRIPSNLQNGMLVNSGICGVFGISINILILIVLWKNFKKGNVHTDIKICTFVSFVDVIVSFGLIFRAIFVKYPYNILKLHPNWCKFEFIAVTMLINCSGYILGVMSVERFFLVCWNIQLPTIIWFTLIFLVIAVAEGSGIASVADNLQVLTISEVTCTVKTIKAGYVCYIISATFFLLSFTTVIFSYFSIMVVKARQCLNQINLNIPKEAVYAELRSTVFKSLIYIILYILVFSGKFYVLCYITLTGKKRTLPMDVASIILLSYSPSVNALILLCMNQNVRTDFIILIKSMKLKILRTE</sequence>
<keyword evidence="3 5" id="KW-1133">Transmembrane helix</keyword>
<dbReference type="InterPro" id="IPR017452">
    <property type="entry name" value="GPCR_Rhodpsn_7TM"/>
</dbReference>
<feature type="transmembrane region" description="Helical" evidence="5">
    <location>
        <begin position="231"/>
        <end position="253"/>
    </location>
</feature>
<protein>
    <recommendedName>
        <fullName evidence="6">G-protein coupled receptors family 1 profile domain-containing protein</fullName>
    </recommendedName>
</protein>
<dbReference type="SUPFAM" id="SSF81321">
    <property type="entry name" value="Family A G protein-coupled receptor-like"/>
    <property type="match status" value="1"/>
</dbReference>
<accession>A0A137NRI7</accession>
<evidence type="ECO:0000256" key="1">
    <source>
        <dbReference type="ARBA" id="ARBA00004370"/>
    </source>
</evidence>
<feature type="transmembrane region" description="Helical" evidence="5">
    <location>
        <begin position="20"/>
        <end position="42"/>
    </location>
</feature>
<dbReference type="PROSITE" id="PS00237">
    <property type="entry name" value="G_PROTEIN_RECEP_F1_1"/>
    <property type="match status" value="1"/>
</dbReference>
<reference evidence="7 8" key="1">
    <citation type="journal article" date="2015" name="Genome Biol. Evol.">
        <title>Phylogenomic analyses indicate that early fungi evolved digesting cell walls of algal ancestors of land plants.</title>
        <authorList>
            <person name="Chang Y."/>
            <person name="Wang S."/>
            <person name="Sekimoto S."/>
            <person name="Aerts A.L."/>
            <person name="Choi C."/>
            <person name="Clum A."/>
            <person name="LaButti K.M."/>
            <person name="Lindquist E.A."/>
            <person name="Yee Ngan C."/>
            <person name="Ohm R.A."/>
            <person name="Salamov A.A."/>
            <person name="Grigoriev I.V."/>
            <person name="Spatafora J.W."/>
            <person name="Berbee M.L."/>
        </authorList>
    </citation>
    <scope>NUCLEOTIDE SEQUENCE [LARGE SCALE GENOMIC DNA]</scope>
    <source>
        <strain evidence="7 8">NRRL 28638</strain>
    </source>
</reference>